<name>A0ABQ7GZG0_DUNSA</name>
<keyword evidence="5 6" id="KW-0472">Membrane</keyword>
<dbReference type="Proteomes" id="UP000815325">
    <property type="component" value="Unassembled WGS sequence"/>
</dbReference>
<evidence type="ECO:0000256" key="3">
    <source>
        <dbReference type="ARBA" id="ARBA00022692"/>
    </source>
</evidence>
<accession>A0ABQ7GZG0</accession>
<evidence type="ECO:0000256" key="6">
    <source>
        <dbReference type="SAM" id="Phobius"/>
    </source>
</evidence>
<evidence type="ECO:0000256" key="2">
    <source>
        <dbReference type="ARBA" id="ARBA00009160"/>
    </source>
</evidence>
<evidence type="ECO:0000313" key="7">
    <source>
        <dbReference type="EMBL" id="KAF5839989.1"/>
    </source>
</evidence>
<comment type="similarity">
    <text evidence="2">Belongs to the FUN14 family.</text>
</comment>
<gene>
    <name evidence="7" type="ORF">DUNSADRAFT_18149</name>
</gene>
<sequence length="97" mass="10619">LKTLGTSIAIAVLLIFVAINVLAYYGYVNVNWQSLGKNVSQTVRTQLNSQLNINTDRGVELQDVGGACKRIGVWVLSFGLPSVLSFSVGFWLGWFVL</sequence>
<dbReference type="EMBL" id="MU069527">
    <property type="protein sequence ID" value="KAF5839989.1"/>
    <property type="molecule type" value="Genomic_DNA"/>
</dbReference>
<reference evidence="7" key="1">
    <citation type="submission" date="2017-08" db="EMBL/GenBank/DDBJ databases">
        <authorList>
            <person name="Polle J.E."/>
            <person name="Barry K."/>
            <person name="Cushman J."/>
            <person name="Schmutz J."/>
            <person name="Tran D."/>
            <person name="Hathwaick L.T."/>
            <person name="Yim W.C."/>
            <person name="Jenkins J."/>
            <person name="Mckie-Krisberg Z.M."/>
            <person name="Prochnik S."/>
            <person name="Lindquist E."/>
            <person name="Dockter R.B."/>
            <person name="Adam C."/>
            <person name="Molina H."/>
            <person name="Bunkerborg J."/>
            <person name="Jin E."/>
            <person name="Buchheim M."/>
            <person name="Magnuson J."/>
        </authorList>
    </citation>
    <scope>NUCLEOTIDE SEQUENCE</scope>
    <source>
        <strain evidence="7">CCAP 19/18</strain>
    </source>
</reference>
<protein>
    <submittedName>
        <fullName evidence="7">Uncharacterized protein</fullName>
    </submittedName>
</protein>
<evidence type="ECO:0000313" key="8">
    <source>
        <dbReference type="Proteomes" id="UP000815325"/>
    </source>
</evidence>
<feature type="non-terminal residue" evidence="7">
    <location>
        <position position="1"/>
    </location>
</feature>
<organism evidence="7 8">
    <name type="scientific">Dunaliella salina</name>
    <name type="common">Green alga</name>
    <name type="synonym">Protococcus salinus</name>
    <dbReference type="NCBI Taxonomy" id="3046"/>
    <lineage>
        <taxon>Eukaryota</taxon>
        <taxon>Viridiplantae</taxon>
        <taxon>Chlorophyta</taxon>
        <taxon>core chlorophytes</taxon>
        <taxon>Chlorophyceae</taxon>
        <taxon>CS clade</taxon>
        <taxon>Chlamydomonadales</taxon>
        <taxon>Dunaliellaceae</taxon>
        <taxon>Dunaliella</taxon>
    </lineage>
</organism>
<evidence type="ECO:0000256" key="1">
    <source>
        <dbReference type="ARBA" id="ARBA00004370"/>
    </source>
</evidence>
<comment type="caution">
    <text evidence="7">The sequence shown here is derived from an EMBL/GenBank/DDBJ whole genome shotgun (WGS) entry which is preliminary data.</text>
</comment>
<dbReference type="InterPro" id="IPR007014">
    <property type="entry name" value="FUN14"/>
</dbReference>
<keyword evidence="4 6" id="KW-1133">Transmembrane helix</keyword>
<proteinExistence type="inferred from homology"/>
<keyword evidence="3 6" id="KW-0812">Transmembrane</keyword>
<comment type="subcellular location">
    <subcellularLocation>
        <location evidence="1">Membrane</location>
    </subcellularLocation>
</comment>
<evidence type="ECO:0000256" key="5">
    <source>
        <dbReference type="ARBA" id="ARBA00023136"/>
    </source>
</evidence>
<feature type="transmembrane region" description="Helical" evidence="6">
    <location>
        <begin position="71"/>
        <end position="94"/>
    </location>
</feature>
<dbReference type="Pfam" id="PF04930">
    <property type="entry name" value="FUN14"/>
    <property type="match status" value="1"/>
</dbReference>
<feature type="transmembrane region" description="Helical" evidence="6">
    <location>
        <begin position="6"/>
        <end position="27"/>
    </location>
</feature>
<evidence type="ECO:0000256" key="4">
    <source>
        <dbReference type="ARBA" id="ARBA00022989"/>
    </source>
</evidence>
<keyword evidence="8" id="KW-1185">Reference proteome</keyword>